<evidence type="ECO:0000256" key="8">
    <source>
        <dbReference type="ARBA" id="ARBA00022777"/>
    </source>
</evidence>
<evidence type="ECO:0000313" key="14">
    <source>
        <dbReference type="Proteomes" id="UP000231538"/>
    </source>
</evidence>
<sequence>TNPLQTLRKGVEIIGKGNLDYRIKVKTGDEIEELAESFNRMAKSLGE</sequence>
<evidence type="ECO:0000256" key="9">
    <source>
        <dbReference type="ARBA" id="ARBA00022840"/>
    </source>
</evidence>
<dbReference type="Gene3D" id="1.10.8.500">
    <property type="entry name" value="HAMP domain in histidine kinase"/>
    <property type="match status" value="1"/>
</dbReference>
<dbReference type="Pfam" id="PF00672">
    <property type="entry name" value="HAMP"/>
    <property type="match status" value="1"/>
</dbReference>
<dbReference type="InterPro" id="IPR003660">
    <property type="entry name" value="HAMP_dom"/>
</dbReference>
<organism evidence="13 14">
    <name type="scientific">Candidatus Nealsonbacteria bacterium CG_4_10_14_0_2_um_filter_37_10</name>
    <dbReference type="NCBI Taxonomy" id="1974679"/>
    <lineage>
        <taxon>Bacteria</taxon>
        <taxon>Candidatus Nealsoniibacteriota</taxon>
    </lineage>
</organism>
<comment type="catalytic activity">
    <reaction evidence="1">
        <text>ATP + protein L-histidine = ADP + protein N-phospho-L-histidine.</text>
        <dbReference type="EC" id="2.7.13.3"/>
    </reaction>
</comment>
<dbReference type="PANTHER" id="PTHR45528">
    <property type="entry name" value="SENSOR HISTIDINE KINASE CPXA"/>
    <property type="match status" value="1"/>
</dbReference>
<dbReference type="GO" id="GO:0005886">
    <property type="term" value="C:plasma membrane"/>
    <property type="evidence" value="ECO:0007669"/>
    <property type="project" value="UniProtKB-SubCell"/>
</dbReference>
<comment type="caution">
    <text evidence="13">The sequence shown here is derived from an EMBL/GenBank/DDBJ whole genome shotgun (WGS) entry which is preliminary data.</text>
</comment>
<feature type="non-terminal residue" evidence="13">
    <location>
        <position position="1"/>
    </location>
</feature>
<name>A0A2M7V085_9BACT</name>
<keyword evidence="8" id="KW-0418">Kinase</keyword>
<keyword evidence="9" id="KW-0067">ATP-binding</keyword>
<reference evidence="14" key="1">
    <citation type="submission" date="2017-09" db="EMBL/GenBank/DDBJ databases">
        <title>Depth-based differentiation of microbial function through sediment-hosted aquifers and enrichment of novel symbionts in the deep terrestrial subsurface.</title>
        <authorList>
            <person name="Probst A.J."/>
            <person name="Ladd B."/>
            <person name="Jarett J.K."/>
            <person name="Geller-Mcgrath D.E."/>
            <person name="Sieber C.M.K."/>
            <person name="Emerson J.B."/>
            <person name="Anantharaman K."/>
            <person name="Thomas B.C."/>
            <person name="Malmstrom R."/>
            <person name="Stieglmeier M."/>
            <person name="Klingl A."/>
            <person name="Woyke T."/>
            <person name="Ryan C.M."/>
            <person name="Banfield J.F."/>
        </authorList>
    </citation>
    <scope>NUCLEOTIDE SEQUENCE [LARGE SCALE GENOMIC DNA]</scope>
</reference>
<evidence type="ECO:0000256" key="1">
    <source>
        <dbReference type="ARBA" id="ARBA00000085"/>
    </source>
</evidence>
<dbReference type="PROSITE" id="PS50885">
    <property type="entry name" value="HAMP"/>
    <property type="match status" value="1"/>
</dbReference>
<evidence type="ECO:0000256" key="4">
    <source>
        <dbReference type="ARBA" id="ARBA00022475"/>
    </source>
</evidence>
<evidence type="ECO:0000256" key="6">
    <source>
        <dbReference type="ARBA" id="ARBA00022679"/>
    </source>
</evidence>
<dbReference type="GO" id="GO:0005524">
    <property type="term" value="F:ATP binding"/>
    <property type="evidence" value="ECO:0007669"/>
    <property type="project" value="UniProtKB-KW"/>
</dbReference>
<keyword evidence="5" id="KW-0597">Phosphoprotein</keyword>
<accession>A0A2M7V085</accession>
<proteinExistence type="predicted"/>
<protein>
    <recommendedName>
        <fullName evidence="3">histidine kinase</fullName>
        <ecNumber evidence="3">2.7.13.3</ecNumber>
    </recommendedName>
</protein>
<evidence type="ECO:0000256" key="7">
    <source>
        <dbReference type="ARBA" id="ARBA00022741"/>
    </source>
</evidence>
<keyword evidence="10" id="KW-0902">Two-component regulatory system</keyword>
<dbReference type="Proteomes" id="UP000231538">
    <property type="component" value="Unassembled WGS sequence"/>
</dbReference>
<dbReference type="SMART" id="SM00304">
    <property type="entry name" value="HAMP"/>
    <property type="match status" value="1"/>
</dbReference>
<evidence type="ECO:0000256" key="3">
    <source>
        <dbReference type="ARBA" id="ARBA00012438"/>
    </source>
</evidence>
<dbReference type="EMBL" id="PFPC01000018">
    <property type="protein sequence ID" value="PIZ89629.1"/>
    <property type="molecule type" value="Genomic_DNA"/>
</dbReference>
<dbReference type="AlphaFoldDB" id="A0A2M7V085"/>
<evidence type="ECO:0000256" key="11">
    <source>
        <dbReference type="ARBA" id="ARBA00023136"/>
    </source>
</evidence>
<keyword evidence="7" id="KW-0547">Nucleotide-binding</keyword>
<dbReference type="GO" id="GO:0000155">
    <property type="term" value="F:phosphorelay sensor kinase activity"/>
    <property type="evidence" value="ECO:0007669"/>
    <property type="project" value="TreeGrafter"/>
</dbReference>
<evidence type="ECO:0000256" key="5">
    <source>
        <dbReference type="ARBA" id="ARBA00022553"/>
    </source>
</evidence>
<dbReference type="InterPro" id="IPR050398">
    <property type="entry name" value="HssS/ArlS-like"/>
</dbReference>
<evidence type="ECO:0000259" key="12">
    <source>
        <dbReference type="PROSITE" id="PS50885"/>
    </source>
</evidence>
<comment type="subcellular location">
    <subcellularLocation>
        <location evidence="2">Cell membrane</location>
        <topology evidence="2">Multi-pass membrane protein</topology>
    </subcellularLocation>
</comment>
<evidence type="ECO:0000313" key="13">
    <source>
        <dbReference type="EMBL" id="PIZ89629.1"/>
    </source>
</evidence>
<evidence type="ECO:0000256" key="2">
    <source>
        <dbReference type="ARBA" id="ARBA00004651"/>
    </source>
</evidence>
<dbReference type="CDD" id="cd06225">
    <property type="entry name" value="HAMP"/>
    <property type="match status" value="1"/>
</dbReference>
<keyword evidence="6" id="KW-0808">Transferase</keyword>
<feature type="non-terminal residue" evidence="13">
    <location>
        <position position="47"/>
    </location>
</feature>
<keyword evidence="11" id="KW-0472">Membrane</keyword>
<evidence type="ECO:0000256" key="10">
    <source>
        <dbReference type="ARBA" id="ARBA00023012"/>
    </source>
</evidence>
<gene>
    <name evidence="13" type="ORF">COX89_00550</name>
</gene>
<feature type="domain" description="HAMP" evidence="12">
    <location>
        <begin position="1"/>
        <end position="47"/>
    </location>
</feature>
<dbReference type="PANTHER" id="PTHR45528:SF1">
    <property type="entry name" value="SENSOR HISTIDINE KINASE CPXA"/>
    <property type="match status" value="1"/>
</dbReference>
<dbReference type="EC" id="2.7.13.3" evidence="3"/>
<keyword evidence="4" id="KW-1003">Cell membrane</keyword>
<dbReference type="SUPFAM" id="SSF158472">
    <property type="entry name" value="HAMP domain-like"/>
    <property type="match status" value="1"/>
</dbReference>